<feature type="binding site" evidence="8">
    <location>
        <position position="25"/>
    </location>
    <ligand>
        <name>Mg(2+)</name>
        <dbReference type="ChEBI" id="CHEBI:18420"/>
        <label>1</label>
        <note>catalytic</note>
    </ligand>
</feature>
<dbReference type="PRINTS" id="PR00377">
    <property type="entry name" value="IMPHPHTASES"/>
</dbReference>
<dbReference type="Pfam" id="PF00459">
    <property type="entry name" value="Inositol_P"/>
    <property type="match status" value="1"/>
</dbReference>
<evidence type="ECO:0000256" key="8">
    <source>
        <dbReference type="PIRSR" id="PIRSR600760-2"/>
    </source>
</evidence>
<dbReference type="PANTHER" id="PTHR20854">
    <property type="entry name" value="INOSITOL MONOPHOSPHATASE"/>
    <property type="match status" value="1"/>
</dbReference>
<keyword evidence="5 8" id="KW-0479">Metal-binding</keyword>
<feature type="binding site" evidence="8">
    <location>
        <position position="27"/>
    </location>
    <ligand>
        <name>Mg(2+)</name>
        <dbReference type="ChEBI" id="CHEBI:18420"/>
        <label>1</label>
        <note>catalytic</note>
    </ligand>
</feature>
<proteinExistence type="inferred from homology"/>
<dbReference type="PROSITE" id="PS00629">
    <property type="entry name" value="IMP_1"/>
    <property type="match status" value="1"/>
</dbReference>
<accession>A0A7K7ICT7</accession>
<dbReference type="Proteomes" id="UP000564784">
    <property type="component" value="Unassembled WGS sequence"/>
</dbReference>
<evidence type="ECO:0000256" key="7">
    <source>
        <dbReference type="ARBA" id="ARBA00022842"/>
    </source>
</evidence>
<feature type="binding site" evidence="8">
    <location>
        <position position="28"/>
    </location>
    <ligand>
        <name>Mg(2+)</name>
        <dbReference type="ChEBI" id="CHEBI:18420"/>
        <label>1</label>
        <note>catalytic</note>
    </ligand>
</feature>
<dbReference type="GO" id="GO:0007165">
    <property type="term" value="P:signal transduction"/>
    <property type="evidence" value="ECO:0007669"/>
    <property type="project" value="TreeGrafter"/>
</dbReference>
<feature type="non-terminal residue" evidence="9">
    <location>
        <position position="124"/>
    </location>
</feature>
<evidence type="ECO:0000256" key="4">
    <source>
        <dbReference type="ARBA" id="ARBA00013106"/>
    </source>
</evidence>
<dbReference type="OrthoDB" id="10254945at2759"/>
<comment type="cofactor">
    <cofactor evidence="1 8">
        <name>Mg(2+)</name>
        <dbReference type="ChEBI" id="CHEBI:18420"/>
    </cofactor>
</comment>
<keyword evidence="7 8" id="KW-0460">Magnesium</keyword>
<organism evidence="9 10">
    <name type="scientific">Loxia curvirostra</name>
    <name type="common">Red crossbill</name>
    <dbReference type="NCBI Taxonomy" id="64802"/>
    <lineage>
        <taxon>Eukaryota</taxon>
        <taxon>Metazoa</taxon>
        <taxon>Chordata</taxon>
        <taxon>Craniata</taxon>
        <taxon>Vertebrata</taxon>
        <taxon>Euteleostomi</taxon>
        <taxon>Archelosauria</taxon>
        <taxon>Archosauria</taxon>
        <taxon>Dinosauria</taxon>
        <taxon>Saurischia</taxon>
        <taxon>Theropoda</taxon>
        <taxon>Coelurosauria</taxon>
        <taxon>Aves</taxon>
        <taxon>Neognathae</taxon>
        <taxon>Neoaves</taxon>
        <taxon>Telluraves</taxon>
        <taxon>Australaves</taxon>
        <taxon>Passeriformes</taxon>
        <taxon>Passeroidea</taxon>
        <taxon>Fringillidae</taxon>
        <taxon>Carduelinae</taxon>
        <taxon>Loxia</taxon>
    </lineage>
</organism>
<dbReference type="PANTHER" id="PTHR20854:SF26">
    <property type="entry name" value="INOSITOL MONOPHOSPHATASE 1"/>
    <property type="match status" value="1"/>
</dbReference>
<keyword evidence="6" id="KW-0378">Hydrolase</keyword>
<evidence type="ECO:0000256" key="2">
    <source>
        <dbReference type="ARBA" id="ARBA00005152"/>
    </source>
</evidence>
<dbReference type="AlphaFoldDB" id="A0A7K7ICT7"/>
<evidence type="ECO:0000256" key="5">
    <source>
        <dbReference type="ARBA" id="ARBA00022723"/>
    </source>
</evidence>
<dbReference type="InterPro" id="IPR020552">
    <property type="entry name" value="Inositol_monoPase_Li-sen"/>
</dbReference>
<dbReference type="InterPro" id="IPR000760">
    <property type="entry name" value="Inositol_monophosphatase-like"/>
</dbReference>
<feature type="binding site" evidence="8">
    <location>
        <position position="5"/>
    </location>
    <ligand>
        <name>Mg(2+)</name>
        <dbReference type="ChEBI" id="CHEBI:18420"/>
        <label>1</label>
        <note>catalytic</note>
    </ligand>
</feature>
<dbReference type="UniPathway" id="UPA00823">
    <property type="reaction ID" value="UER00788"/>
</dbReference>
<dbReference type="GO" id="GO:0046872">
    <property type="term" value="F:metal ion binding"/>
    <property type="evidence" value="ECO:0007669"/>
    <property type="project" value="UniProtKB-KW"/>
</dbReference>
<comment type="pathway">
    <text evidence="2">Polyol metabolism; myo-inositol biosynthesis; myo-inositol from D-glucose 6-phosphate: step 2/2.</text>
</comment>
<dbReference type="GO" id="GO:0008934">
    <property type="term" value="F:inositol monophosphate 1-phosphatase activity"/>
    <property type="evidence" value="ECO:0007669"/>
    <property type="project" value="TreeGrafter"/>
</dbReference>
<dbReference type="InterPro" id="IPR020583">
    <property type="entry name" value="Inositol_monoP_metal-BS"/>
</dbReference>
<protein>
    <recommendedName>
        <fullName evidence="4">inositol-phosphate phosphatase</fullName>
        <ecNumber evidence="4">3.1.3.25</ecNumber>
    </recommendedName>
</protein>
<evidence type="ECO:0000256" key="1">
    <source>
        <dbReference type="ARBA" id="ARBA00001946"/>
    </source>
</evidence>
<dbReference type="EC" id="3.1.3.25" evidence="4"/>
<evidence type="ECO:0000313" key="10">
    <source>
        <dbReference type="Proteomes" id="UP000564784"/>
    </source>
</evidence>
<evidence type="ECO:0000256" key="3">
    <source>
        <dbReference type="ARBA" id="ARBA00009759"/>
    </source>
</evidence>
<dbReference type="SUPFAM" id="SSF56655">
    <property type="entry name" value="Carbohydrate phosphatase"/>
    <property type="match status" value="1"/>
</dbReference>
<sequence>SFIGEESVAAGEASILTDNPTWIIDPIDGTTNFVHRFPFVAVSIGFVVNKEIEFGIVYSCIEDKMYTARKGKGAFCNGQKLQVSGQEDITKSLLVTELGSNRDPEAIKIILSNMERLLSIPIHG</sequence>
<dbReference type="Gene3D" id="3.30.540.10">
    <property type="entry name" value="Fructose-1,6-Bisphosphatase, subunit A, domain 1"/>
    <property type="match status" value="1"/>
</dbReference>
<keyword evidence="10" id="KW-1185">Reference proteome</keyword>
<evidence type="ECO:0000256" key="6">
    <source>
        <dbReference type="ARBA" id="ARBA00022801"/>
    </source>
</evidence>
<comment type="caution">
    <text evidence="9">The sequence shown here is derived from an EMBL/GenBank/DDBJ whole genome shotgun (WGS) entry which is preliminary data.</text>
</comment>
<reference evidence="9 10" key="1">
    <citation type="submission" date="2019-09" db="EMBL/GenBank/DDBJ databases">
        <title>Bird 10,000 Genomes (B10K) Project - Family phase.</title>
        <authorList>
            <person name="Zhang G."/>
        </authorList>
    </citation>
    <scope>NUCLEOTIDE SEQUENCE [LARGE SCALE GENOMIC DNA]</scope>
    <source>
        <strain evidence="9">OUT-0011</strain>
        <tissue evidence="9">Muscle</tissue>
    </source>
</reference>
<dbReference type="GO" id="GO:0006021">
    <property type="term" value="P:inositol biosynthetic process"/>
    <property type="evidence" value="ECO:0007669"/>
    <property type="project" value="UniProtKB-UniPathway"/>
</dbReference>
<gene>
    <name evidence="9" type="primary">Impa1</name>
    <name evidence="9" type="ORF">LOXCUR_R03925</name>
</gene>
<dbReference type="EMBL" id="VZSM01000895">
    <property type="protein sequence ID" value="NWY91508.1"/>
    <property type="molecule type" value="Genomic_DNA"/>
</dbReference>
<feature type="non-terminal residue" evidence="9">
    <location>
        <position position="1"/>
    </location>
</feature>
<name>A0A7K7ICT7_LOXCU</name>
<dbReference type="FunFam" id="3.30.540.10:FF:000004">
    <property type="entry name" value="Inositol-1-monophosphatase"/>
    <property type="match status" value="1"/>
</dbReference>
<dbReference type="GO" id="GO:0046854">
    <property type="term" value="P:phosphatidylinositol phosphate biosynthetic process"/>
    <property type="evidence" value="ECO:0007669"/>
    <property type="project" value="InterPro"/>
</dbReference>
<comment type="similarity">
    <text evidence="3">Belongs to the inositol monophosphatase superfamily.</text>
</comment>
<dbReference type="PRINTS" id="PR00378">
    <property type="entry name" value="LIIMPHPHTASE"/>
</dbReference>
<evidence type="ECO:0000313" key="9">
    <source>
        <dbReference type="EMBL" id="NWY91508.1"/>
    </source>
</evidence>